<dbReference type="GO" id="GO:0003677">
    <property type="term" value="F:DNA binding"/>
    <property type="evidence" value="ECO:0007669"/>
    <property type="project" value="UniProtKB-KW"/>
</dbReference>
<dbReference type="InterPro" id="IPR013324">
    <property type="entry name" value="RNA_pol_sigma_r3/r4-like"/>
</dbReference>
<dbReference type="GO" id="GO:0016987">
    <property type="term" value="F:sigma factor activity"/>
    <property type="evidence" value="ECO:0007669"/>
    <property type="project" value="UniProtKB-KW"/>
</dbReference>
<evidence type="ECO:0000259" key="7">
    <source>
        <dbReference type="Pfam" id="PF08281"/>
    </source>
</evidence>
<evidence type="ECO:0000259" key="6">
    <source>
        <dbReference type="Pfam" id="PF04542"/>
    </source>
</evidence>
<keyword evidence="3" id="KW-0731">Sigma factor</keyword>
<comment type="similarity">
    <text evidence="1">Belongs to the sigma-70 factor family. ECF subfamily.</text>
</comment>
<dbReference type="PANTHER" id="PTHR43133:SF8">
    <property type="entry name" value="RNA POLYMERASE SIGMA FACTOR HI_1459-RELATED"/>
    <property type="match status" value="1"/>
</dbReference>
<feature type="domain" description="RNA polymerase sigma factor 70 region 4 type 2" evidence="7">
    <location>
        <begin position="98"/>
        <end position="150"/>
    </location>
</feature>
<dbReference type="InterPro" id="IPR039425">
    <property type="entry name" value="RNA_pol_sigma-70-like"/>
</dbReference>
<dbReference type="OrthoDB" id="9794508at2"/>
<evidence type="ECO:0000256" key="5">
    <source>
        <dbReference type="ARBA" id="ARBA00023163"/>
    </source>
</evidence>
<dbReference type="InterPro" id="IPR013249">
    <property type="entry name" value="RNA_pol_sigma70_r4_t2"/>
</dbReference>
<gene>
    <name evidence="8" type="ORF">FPZ45_08580</name>
</gene>
<proteinExistence type="inferred from homology"/>
<dbReference type="GO" id="GO:0006352">
    <property type="term" value="P:DNA-templated transcription initiation"/>
    <property type="evidence" value="ECO:0007669"/>
    <property type="project" value="InterPro"/>
</dbReference>
<evidence type="ECO:0000313" key="9">
    <source>
        <dbReference type="Proteomes" id="UP000316330"/>
    </source>
</evidence>
<name>A0A559JNK6_9BACL</name>
<evidence type="ECO:0000256" key="3">
    <source>
        <dbReference type="ARBA" id="ARBA00023082"/>
    </source>
</evidence>
<keyword evidence="2" id="KW-0805">Transcription regulation</keyword>
<protein>
    <submittedName>
        <fullName evidence="8">Sigma-70 family RNA polymerase sigma factor</fullName>
    </submittedName>
</protein>
<dbReference type="Gene3D" id="1.10.1740.10">
    <property type="match status" value="1"/>
</dbReference>
<keyword evidence="4" id="KW-0238">DNA-binding</keyword>
<dbReference type="CDD" id="cd06171">
    <property type="entry name" value="Sigma70_r4"/>
    <property type="match status" value="1"/>
</dbReference>
<evidence type="ECO:0000313" key="8">
    <source>
        <dbReference type="EMBL" id="TVY01460.1"/>
    </source>
</evidence>
<dbReference type="Proteomes" id="UP000316330">
    <property type="component" value="Unassembled WGS sequence"/>
</dbReference>
<dbReference type="InterPro" id="IPR013325">
    <property type="entry name" value="RNA_pol_sigma_r2"/>
</dbReference>
<evidence type="ECO:0000256" key="4">
    <source>
        <dbReference type="ARBA" id="ARBA00023125"/>
    </source>
</evidence>
<reference evidence="8 9" key="1">
    <citation type="submission" date="2019-07" db="EMBL/GenBank/DDBJ databases">
        <authorList>
            <person name="Kim J."/>
        </authorList>
    </citation>
    <scope>NUCLEOTIDE SEQUENCE [LARGE SCALE GENOMIC DNA]</scope>
    <source>
        <strain evidence="8 9">G13</strain>
    </source>
</reference>
<dbReference type="SUPFAM" id="SSF88659">
    <property type="entry name" value="Sigma3 and sigma4 domains of RNA polymerase sigma factors"/>
    <property type="match status" value="1"/>
</dbReference>
<dbReference type="EMBL" id="VNJJ01000004">
    <property type="protein sequence ID" value="TVY01460.1"/>
    <property type="molecule type" value="Genomic_DNA"/>
</dbReference>
<dbReference type="AlphaFoldDB" id="A0A559JNK6"/>
<dbReference type="InterPro" id="IPR007627">
    <property type="entry name" value="RNA_pol_sigma70_r2"/>
</dbReference>
<comment type="caution">
    <text evidence="8">The sequence shown here is derived from an EMBL/GenBank/DDBJ whole genome shotgun (WGS) entry which is preliminary data.</text>
</comment>
<dbReference type="InterPro" id="IPR036388">
    <property type="entry name" value="WH-like_DNA-bd_sf"/>
</dbReference>
<evidence type="ECO:0000256" key="1">
    <source>
        <dbReference type="ARBA" id="ARBA00010641"/>
    </source>
</evidence>
<dbReference type="Pfam" id="PF08281">
    <property type="entry name" value="Sigma70_r4_2"/>
    <property type="match status" value="1"/>
</dbReference>
<keyword evidence="5" id="KW-0804">Transcription</keyword>
<dbReference type="Gene3D" id="1.10.10.10">
    <property type="entry name" value="Winged helix-like DNA-binding domain superfamily/Winged helix DNA-binding domain"/>
    <property type="match status" value="1"/>
</dbReference>
<sequence length="165" mass="19484">MSRHGDELLRTAYLLLKDRQAAEEATMDAFVQAYRKIHQLKDPGKLRGWLLTIVANRCRMTIRTRSWRSLLPFAKMESMIEETEPGPEELLQAQWRNERLSEAVHKLDYPYREAIALYYYNELSVQEIAEQLRCNENTIKARLSRGRSKLRQLLEEKGDENESRT</sequence>
<evidence type="ECO:0000256" key="2">
    <source>
        <dbReference type="ARBA" id="ARBA00023015"/>
    </source>
</evidence>
<dbReference type="PANTHER" id="PTHR43133">
    <property type="entry name" value="RNA POLYMERASE ECF-TYPE SIGMA FACTO"/>
    <property type="match status" value="1"/>
</dbReference>
<keyword evidence="9" id="KW-1185">Reference proteome</keyword>
<organism evidence="8 9">
    <name type="scientific">Cohnella terricola</name>
    <dbReference type="NCBI Taxonomy" id="1289167"/>
    <lineage>
        <taxon>Bacteria</taxon>
        <taxon>Bacillati</taxon>
        <taxon>Bacillota</taxon>
        <taxon>Bacilli</taxon>
        <taxon>Bacillales</taxon>
        <taxon>Paenibacillaceae</taxon>
        <taxon>Cohnella</taxon>
    </lineage>
</organism>
<dbReference type="NCBIfam" id="TIGR02937">
    <property type="entry name" value="sigma70-ECF"/>
    <property type="match status" value="1"/>
</dbReference>
<feature type="domain" description="RNA polymerase sigma-70 region 2" evidence="6">
    <location>
        <begin position="2"/>
        <end position="68"/>
    </location>
</feature>
<dbReference type="SUPFAM" id="SSF88946">
    <property type="entry name" value="Sigma2 domain of RNA polymerase sigma factors"/>
    <property type="match status" value="1"/>
</dbReference>
<dbReference type="Pfam" id="PF04542">
    <property type="entry name" value="Sigma70_r2"/>
    <property type="match status" value="1"/>
</dbReference>
<dbReference type="InterPro" id="IPR014284">
    <property type="entry name" value="RNA_pol_sigma-70_dom"/>
</dbReference>
<accession>A0A559JNK6</accession>